<dbReference type="SUPFAM" id="SSF53244">
    <property type="entry name" value="MurD-like peptide ligases, peptide-binding domain"/>
    <property type="match status" value="1"/>
</dbReference>
<gene>
    <name evidence="7" type="ORF">IAB67_03435</name>
</gene>
<evidence type="ECO:0000259" key="5">
    <source>
        <dbReference type="Pfam" id="PF02875"/>
    </source>
</evidence>
<evidence type="ECO:0000256" key="1">
    <source>
        <dbReference type="ARBA" id="ARBA00022598"/>
    </source>
</evidence>
<evidence type="ECO:0000256" key="2">
    <source>
        <dbReference type="ARBA" id="ARBA00022741"/>
    </source>
</evidence>
<name>A0A9D1LLI9_9CLOT</name>
<dbReference type="Pfam" id="PF02875">
    <property type="entry name" value="Mur_ligase_C"/>
    <property type="match status" value="1"/>
</dbReference>
<keyword evidence="3" id="KW-0067">ATP-binding</keyword>
<evidence type="ECO:0000259" key="6">
    <source>
        <dbReference type="Pfam" id="PF08245"/>
    </source>
</evidence>
<protein>
    <submittedName>
        <fullName evidence="7">UDP-N-acetylmuramoyl-tripeptide--D-alanyl-D-alanine ligase</fullName>
    </submittedName>
</protein>
<sequence length="524" mass="57218">MLLMLSTLAGAASLLAVVCHMSLRWTHILQQCSYQNPSYYRWLCENRAQWTPARRWVVLPAGLLALALPLALWGWVVCAFSLLHIWLNPSRHGRGAKKPLVFTARVKRLLACEWGLCALLCAVTLWLWPPLCLFALSLYTCLTPWLAAWCNALNAPVERRIAQKYIDEARAIVQGIPGLTVVGITGSYGKTSTKHYLYALLSAHRHVYMTPGNYNTTLGVTRAIREGLLSTHQVFLCEMGARHVGDIADICRLVSPDLGIITAIGEQHLETFGSPENIARTKLELYDAVREKGGRTVMNWDCGAISGRRYDGGVIRCGSGGDCDYRVSHVEQGPHGTRFSMAAPDGETADFETRLLGRANLQDVALAIAAAHQLGIPLAGLRMAVARLQSVEHRLQLKNAGAYTLIDDAYNSNPQGAAVALETLAGFPAGGRIVITPGLVELGEREYQLNFELGRQAAACCDYAILIGQRQAPPIREGLLDAGFPESRIAVFDDVQDGLSHAASLPGGSERTVLLLNDLPDSYR</sequence>
<dbReference type="PANTHER" id="PTHR43024">
    <property type="entry name" value="UDP-N-ACETYLMURAMOYL-TRIPEPTIDE--D-ALANYL-D-ALANINE LIGASE"/>
    <property type="match status" value="1"/>
</dbReference>
<keyword evidence="4" id="KW-1133">Transmembrane helix</keyword>
<dbReference type="Proteomes" id="UP000824073">
    <property type="component" value="Unassembled WGS sequence"/>
</dbReference>
<dbReference type="InterPro" id="IPR013221">
    <property type="entry name" value="Mur_ligase_cen"/>
</dbReference>
<dbReference type="InterPro" id="IPR036615">
    <property type="entry name" value="Mur_ligase_C_dom_sf"/>
</dbReference>
<feature type="domain" description="Mur ligase C-terminal" evidence="5">
    <location>
        <begin position="393"/>
        <end position="514"/>
    </location>
</feature>
<dbReference type="Gene3D" id="3.90.190.20">
    <property type="entry name" value="Mur ligase, C-terminal domain"/>
    <property type="match status" value="1"/>
</dbReference>
<evidence type="ECO:0000313" key="8">
    <source>
        <dbReference type="Proteomes" id="UP000824073"/>
    </source>
</evidence>
<dbReference type="GO" id="GO:0016881">
    <property type="term" value="F:acid-amino acid ligase activity"/>
    <property type="evidence" value="ECO:0007669"/>
    <property type="project" value="InterPro"/>
</dbReference>
<feature type="domain" description="Mur ligase central" evidence="6">
    <location>
        <begin position="184"/>
        <end position="371"/>
    </location>
</feature>
<comment type="caution">
    <text evidence="7">The sequence shown here is derived from an EMBL/GenBank/DDBJ whole genome shotgun (WGS) entry which is preliminary data.</text>
</comment>
<proteinExistence type="predicted"/>
<accession>A0A9D1LLI9</accession>
<organism evidence="7 8">
    <name type="scientific">Candidatus Ventrousia excrementavium</name>
    <dbReference type="NCBI Taxonomy" id="2840961"/>
    <lineage>
        <taxon>Bacteria</taxon>
        <taxon>Bacillati</taxon>
        <taxon>Bacillota</taxon>
        <taxon>Clostridia</taxon>
        <taxon>Eubacteriales</taxon>
        <taxon>Clostridiaceae</taxon>
        <taxon>Clostridiaceae incertae sedis</taxon>
        <taxon>Candidatus Ventrousia</taxon>
    </lineage>
</organism>
<keyword evidence="2" id="KW-0547">Nucleotide-binding</keyword>
<evidence type="ECO:0000313" key="7">
    <source>
        <dbReference type="EMBL" id="HIU43332.1"/>
    </source>
</evidence>
<dbReference type="Pfam" id="PF08245">
    <property type="entry name" value="Mur_ligase_M"/>
    <property type="match status" value="1"/>
</dbReference>
<dbReference type="PANTHER" id="PTHR43024:SF1">
    <property type="entry name" value="UDP-N-ACETYLMURAMOYL-TRIPEPTIDE--D-ALANYL-D-ALANINE LIGASE"/>
    <property type="match status" value="1"/>
</dbReference>
<dbReference type="SUPFAM" id="SSF53623">
    <property type="entry name" value="MurD-like peptide ligases, catalytic domain"/>
    <property type="match status" value="1"/>
</dbReference>
<evidence type="ECO:0000256" key="4">
    <source>
        <dbReference type="SAM" id="Phobius"/>
    </source>
</evidence>
<feature type="transmembrane region" description="Helical" evidence="4">
    <location>
        <begin position="108"/>
        <end position="128"/>
    </location>
</feature>
<dbReference type="EMBL" id="DVMR01000033">
    <property type="protein sequence ID" value="HIU43332.1"/>
    <property type="molecule type" value="Genomic_DNA"/>
</dbReference>
<dbReference type="InterPro" id="IPR004101">
    <property type="entry name" value="Mur_ligase_C"/>
</dbReference>
<keyword evidence="4" id="KW-0812">Transmembrane</keyword>
<dbReference type="AlphaFoldDB" id="A0A9D1LLI9"/>
<feature type="transmembrane region" description="Helical" evidence="4">
    <location>
        <begin position="63"/>
        <end position="87"/>
    </location>
</feature>
<dbReference type="InterPro" id="IPR051046">
    <property type="entry name" value="MurCDEF_CellWall_CoF430Synth"/>
</dbReference>
<dbReference type="GO" id="GO:0005524">
    <property type="term" value="F:ATP binding"/>
    <property type="evidence" value="ECO:0007669"/>
    <property type="project" value="UniProtKB-KW"/>
</dbReference>
<reference evidence="7" key="2">
    <citation type="journal article" date="2021" name="PeerJ">
        <title>Extensive microbial diversity within the chicken gut microbiome revealed by metagenomics and culture.</title>
        <authorList>
            <person name="Gilroy R."/>
            <person name="Ravi A."/>
            <person name="Getino M."/>
            <person name="Pursley I."/>
            <person name="Horton D.L."/>
            <person name="Alikhan N.F."/>
            <person name="Baker D."/>
            <person name="Gharbi K."/>
            <person name="Hall N."/>
            <person name="Watson M."/>
            <person name="Adriaenssens E.M."/>
            <person name="Foster-Nyarko E."/>
            <person name="Jarju S."/>
            <person name="Secka A."/>
            <person name="Antonio M."/>
            <person name="Oren A."/>
            <person name="Chaudhuri R.R."/>
            <person name="La Ragione R."/>
            <person name="Hildebrand F."/>
            <person name="Pallen M.J."/>
        </authorList>
    </citation>
    <scope>NUCLEOTIDE SEQUENCE</scope>
    <source>
        <strain evidence="7">CHK191-8634</strain>
    </source>
</reference>
<evidence type="ECO:0000256" key="3">
    <source>
        <dbReference type="ARBA" id="ARBA00022840"/>
    </source>
</evidence>
<keyword evidence="4" id="KW-0472">Membrane</keyword>
<reference evidence="7" key="1">
    <citation type="submission" date="2020-10" db="EMBL/GenBank/DDBJ databases">
        <authorList>
            <person name="Gilroy R."/>
        </authorList>
    </citation>
    <scope>NUCLEOTIDE SEQUENCE</scope>
    <source>
        <strain evidence="7">CHK191-8634</strain>
    </source>
</reference>
<dbReference type="InterPro" id="IPR036565">
    <property type="entry name" value="Mur-like_cat_sf"/>
</dbReference>
<keyword evidence="1 7" id="KW-0436">Ligase</keyword>
<dbReference type="Gene3D" id="3.40.1190.10">
    <property type="entry name" value="Mur-like, catalytic domain"/>
    <property type="match status" value="1"/>
</dbReference>